<dbReference type="EMBL" id="SMKR01000149">
    <property type="protein sequence ID" value="TDD17599.1"/>
    <property type="molecule type" value="Genomic_DNA"/>
</dbReference>
<protein>
    <submittedName>
        <fullName evidence="1">Uncharacterized protein</fullName>
    </submittedName>
</protein>
<proteinExistence type="predicted"/>
<evidence type="ECO:0000313" key="2">
    <source>
        <dbReference type="Proteomes" id="UP000295172"/>
    </source>
</evidence>
<gene>
    <name evidence="1" type="ORF">E1218_27535</name>
</gene>
<comment type="caution">
    <text evidence="1">The sequence shown here is derived from an EMBL/GenBank/DDBJ whole genome shotgun (WGS) entry which is preliminary data.</text>
</comment>
<sequence length="160" mass="17560">MELCQLDHPPLIETVFDEYVPVTITWPDYHKLLDIPLYVRYEGAGGLLEMKFHPDSSRLIEVVLVNAPGVRREHRCLYPAATHVAVTACLSARSGGLPGLFGKLEVTAFDDYMVLAVESAPPLSWVGTAPVLFGLGESRQVVALCVQWEPSARDLVLMAG</sequence>
<dbReference type="Proteomes" id="UP000295172">
    <property type="component" value="Unassembled WGS sequence"/>
</dbReference>
<dbReference type="AlphaFoldDB" id="A0A4R4WF70"/>
<name>A0A4R4WF70_9ACTN</name>
<organism evidence="1 2">
    <name type="scientific">Kribbella turkmenica</name>
    <dbReference type="NCBI Taxonomy" id="2530375"/>
    <lineage>
        <taxon>Bacteria</taxon>
        <taxon>Bacillati</taxon>
        <taxon>Actinomycetota</taxon>
        <taxon>Actinomycetes</taxon>
        <taxon>Propionibacteriales</taxon>
        <taxon>Kribbellaceae</taxon>
        <taxon>Kribbella</taxon>
    </lineage>
</organism>
<dbReference type="RefSeq" id="WP_132325365.1">
    <property type="nucleotide sequence ID" value="NZ_SMKR01000149.1"/>
</dbReference>
<reference evidence="1 2" key="1">
    <citation type="submission" date="2019-02" db="EMBL/GenBank/DDBJ databases">
        <title>Draft genome sequences of novel Actinobacteria.</title>
        <authorList>
            <person name="Sahin N."/>
            <person name="Ay H."/>
            <person name="Saygin H."/>
        </authorList>
    </citation>
    <scope>NUCLEOTIDE SEQUENCE [LARGE SCALE GENOMIC DNA]</scope>
    <source>
        <strain evidence="1 2">16K104</strain>
    </source>
</reference>
<keyword evidence="2" id="KW-1185">Reference proteome</keyword>
<evidence type="ECO:0000313" key="1">
    <source>
        <dbReference type="EMBL" id="TDD17599.1"/>
    </source>
</evidence>
<dbReference type="OrthoDB" id="3837960at2"/>
<accession>A0A4R4WF70</accession>